<dbReference type="EMBL" id="OU015569">
    <property type="protein sequence ID" value="CAG5094602.1"/>
    <property type="molecule type" value="Genomic_DNA"/>
</dbReference>
<name>A0ABN7S842_OIKDI</name>
<accession>A0ABN7S842</accession>
<keyword evidence="3" id="KW-1185">Reference proteome</keyword>
<dbReference type="Proteomes" id="UP001158576">
    <property type="component" value="Chromosome XSR"/>
</dbReference>
<protein>
    <submittedName>
        <fullName evidence="2">Oidioi.mRNA.OKI2018_I69.XSR.g13700.t1.cds</fullName>
    </submittedName>
</protein>
<dbReference type="InterPro" id="IPR036444">
    <property type="entry name" value="PLipase_A2_dom_sf"/>
</dbReference>
<gene>
    <name evidence="2" type="ORF">OKIOD_LOCUS5258</name>
</gene>
<sequence>MKLLCSILSTFVPFTLGVKHDDQAGAARQLMDTLHQLTKFFTGHKYDRYGCYCFQNGLENAFFSGHGERLDAADSACFKFHQCQRCLGIDNGKQCDHLTKYNITFEEDPITLEKSAQCHDEENSCGRNLCECSVAFAKDMQRVETDAAFEWNLAFSKYSMEREDLCGVDPNANTNIRAKLVSPVQLKSSGKDNNTQCCGDYASHRFPFDSQTKGCCGNKLGTPVTLSILS</sequence>
<feature type="signal peptide" evidence="1">
    <location>
        <begin position="1"/>
        <end position="17"/>
    </location>
</feature>
<feature type="chain" id="PRO_5046572090" evidence="1">
    <location>
        <begin position="18"/>
        <end position="230"/>
    </location>
</feature>
<evidence type="ECO:0000313" key="3">
    <source>
        <dbReference type="Proteomes" id="UP001158576"/>
    </source>
</evidence>
<proteinExistence type="predicted"/>
<reference evidence="2 3" key="1">
    <citation type="submission" date="2021-04" db="EMBL/GenBank/DDBJ databases">
        <authorList>
            <person name="Bliznina A."/>
        </authorList>
    </citation>
    <scope>NUCLEOTIDE SEQUENCE [LARGE SCALE GENOMIC DNA]</scope>
</reference>
<evidence type="ECO:0000313" key="2">
    <source>
        <dbReference type="EMBL" id="CAG5094602.1"/>
    </source>
</evidence>
<dbReference type="Gene3D" id="1.20.90.10">
    <property type="entry name" value="Phospholipase A2 domain"/>
    <property type="match status" value="1"/>
</dbReference>
<organism evidence="2 3">
    <name type="scientific">Oikopleura dioica</name>
    <name type="common">Tunicate</name>
    <dbReference type="NCBI Taxonomy" id="34765"/>
    <lineage>
        <taxon>Eukaryota</taxon>
        <taxon>Metazoa</taxon>
        <taxon>Chordata</taxon>
        <taxon>Tunicata</taxon>
        <taxon>Appendicularia</taxon>
        <taxon>Copelata</taxon>
        <taxon>Oikopleuridae</taxon>
        <taxon>Oikopleura</taxon>
    </lineage>
</organism>
<dbReference type="SUPFAM" id="SSF48619">
    <property type="entry name" value="Phospholipase A2, PLA2"/>
    <property type="match status" value="1"/>
</dbReference>
<evidence type="ECO:0000256" key="1">
    <source>
        <dbReference type="SAM" id="SignalP"/>
    </source>
</evidence>
<keyword evidence="1" id="KW-0732">Signal</keyword>